<dbReference type="EMBL" id="BGZK01000056">
    <property type="protein sequence ID" value="GBP13339.1"/>
    <property type="molecule type" value="Genomic_DNA"/>
</dbReference>
<gene>
    <name evidence="2" type="ORF">EVAR_8250_1</name>
</gene>
<feature type="region of interest" description="Disordered" evidence="1">
    <location>
        <begin position="1"/>
        <end position="26"/>
    </location>
</feature>
<evidence type="ECO:0000313" key="3">
    <source>
        <dbReference type="Proteomes" id="UP000299102"/>
    </source>
</evidence>
<dbReference type="AlphaFoldDB" id="A0A4C1TFP6"/>
<keyword evidence="3" id="KW-1185">Reference proteome</keyword>
<name>A0A4C1TFP6_EUMVA</name>
<organism evidence="2 3">
    <name type="scientific">Eumeta variegata</name>
    <name type="common">Bagworm moth</name>
    <name type="synonym">Eumeta japonica</name>
    <dbReference type="NCBI Taxonomy" id="151549"/>
    <lineage>
        <taxon>Eukaryota</taxon>
        <taxon>Metazoa</taxon>
        <taxon>Ecdysozoa</taxon>
        <taxon>Arthropoda</taxon>
        <taxon>Hexapoda</taxon>
        <taxon>Insecta</taxon>
        <taxon>Pterygota</taxon>
        <taxon>Neoptera</taxon>
        <taxon>Endopterygota</taxon>
        <taxon>Lepidoptera</taxon>
        <taxon>Glossata</taxon>
        <taxon>Ditrysia</taxon>
        <taxon>Tineoidea</taxon>
        <taxon>Psychidae</taxon>
        <taxon>Oiketicinae</taxon>
        <taxon>Eumeta</taxon>
    </lineage>
</organism>
<evidence type="ECO:0000256" key="1">
    <source>
        <dbReference type="SAM" id="MobiDB-lite"/>
    </source>
</evidence>
<feature type="region of interest" description="Disordered" evidence="1">
    <location>
        <begin position="78"/>
        <end position="97"/>
    </location>
</feature>
<reference evidence="2 3" key="1">
    <citation type="journal article" date="2019" name="Commun. Biol.">
        <title>The bagworm genome reveals a unique fibroin gene that provides high tensile strength.</title>
        <authorList>
            <person name="Kono N."/>
            <person name="Nakamura H."/>
            <person name="Ohtoshi R."/>
            <person name="Tomita M."/>
            <person name="Numata K."/>
            <person name="Arakawa K."/>
        </authorList>
    </citation>
    <scope>NUCLEOTIDE SEQUENCE [LARGE SCALE GENOMIC DNA]</scope>
</reference>
<evidence type="ECO:0000313" key="2">
    <source>
        <dbReference type="EMBL" id="GBP13339.1"/>
    </source>
</evidence>
<feature type="compositionally biased region" description="Gly residues" evidence="1">
    <location>
        <begin position="11"/>
        <end position="23"/>
    </location>
</feature>
<comment type="caution">
    <text evidence="2">The sequence shown here is derived from an EMBL/GenBank/DDBJ whole genome shotgun (WGS) entry which is preliminary data.</text>
</comment>
<dbReference type="Proteomes" id="UP000299102">
    <property type="component" value="Unassembled WGS sequence"/>
</dbReference>
<sequence length="97" mass="10393">MTEACRSRSGSGTGAGGDGGGRGPVSRVIHIIVSDRYVYSQTTPSAPPAYRTDVSSIDSFNVYRGLRIIREAKMEQQMIAKSKTDKGGSRRSASRVP</sequence>
<protein>
    <submittedName>
        <fullName evidence="2">Uncharacterized protein</fullName>
    </submittedName>
</protein>
<proteinExistence type="predicted"/>
<accession>A0A4C1TFP6</accession>